<dbReference type="Proteomes" id="UP000678016">
    <property type="component" value="Chromosome"/>
</dbReference>
<evidence type="ECO:0000256" key="1">
    <source>
        <dbReference type="SAM" id="Phobius"/>
    </source>
</evidence>
<feature type="transmembrane region" description="Helical" evidence="1">
    <location>
        <begin position="39"/>
        <end position="62"/>
    </location>
</feature>
<sequence>MKDDDRRVSAVTVAGAASALLVTAAVLLDIWMGNGGPDLTVLAYALLGLAVVALAWQTVLLVRPLRRRGALGKHSVERGE</sequence>
<evidence type="ECO:0000313" key="3">
    <source>
        <dbReference type="Proteomes" id="UP000678016"/>
    </source>
</evidence>
<keyword evidence="1" id="KW-0472">Membrane</keyword>
<evidence type="ECO:0000313" key="2">
    <source>
        <dbReference type="EMBL" id="QUX30146.1"/>
    </source>
</evidence>
<protein>
    <submittedName>
        <fullName evidence="2">Uncharacterized protein</fullName>
    </submittedName>
</protein>
<dbReference type="RefSeq" id="WP_212642945.1">
    <property type="nucleotide sequence ID" value="NZ_CP074132.1"/>
</dbReference>
<dbReference type="EMBL" id="CP074132">
    <property type="protein sequence ID" value="QUX30146.1"/>
    <property type="molecule type" value="Genomic_DNA"/>
</dbReference>
<gene>
    <name evidence="2" type="ORF">KGD83_06295</name>
</gene>
<name>A0ABX8C6W1_9ACTN</name>
<keyword evidence="3" id="KW-1185">Reference proteome</keyword>
<organism evidence="2 3">
    <name type="scientific">Nocardiopsis akebiae</name>
    <dbReference type="NCBI Taxonomy" id="2831968"/>
    <lineage>
        <taxon>Bacteria</taxon>
        <taxon>Bacillati</taxon>
        <taxon>Actinomycetota</taxon>
        <taxon>Actinomycetes</taxon>
        <taxon>Streptosporangiales</taxon>
        <taxon>Nocardiopsidaceae</taxon>
        <taxon>Nocardiopsis</taxon>
    </lineage>
</organism>
<proteinExistence type="predicted"/>
<feature type="transmembrane region" description="Helical" evidence="1">
    <location>
        <begin position="12"/>
        <end position="33"/>
    </location>
</feature>
<reference evidence="3" key="1">
    <citation type="submission" date="2021-05" db="EMBL/GenBank/DDBJ databases">
        <title>Direct Submission.</title>
        <authorList>
            <person name="Li K."/>
            <person name="Gao J."/>
        </authorList>
    </citation>
    <scope>NUCLEOTIDE SEQUENCE [LARGE SCALE GENOMIC DNA]</scope>
    <source>
        <strain evidence="3">HDS12</strain>
    </source>
</reference>
<keyword evidence="1" id="KW-1133">Transmembrane helix</keyword>
<accession>A0ABX8C6W1</accession>
<keyword evidence="1" id="KW-0812">Transmembrane</keyword>